<evidence type="ECO:0000313" key="2">
    <source>
        <dbReference type="EMBL" id="GMF45575.1"/>
    </source>
</evidence>
<evidence type="ECO:0000256" key="1">
    <source>
        <dbReference type="SAM" id="SignalP"/>
    </source>
</evidence>
<reference evidence="2" key="1">
    <citation type="submission" date="2023-04" db="EMBL/GenBank/DDBJ databases">
        <title>Phytophthora fragariaefolia NBRC 109709.</title>
        <authorList>
            <person name="Ichikawa N."/>
            <person name="Sato H."/>
            <person name="Tonouchi N."/>
        </authorList>
    </citation>
    <scope>NUCLEOTIDE SEQUENCE</scope>
    <source>
        <strain evidence="2">NBRC 109709</strain>
    </source>
</reference>
<dbReference type="AlphaFoldDB" id="A0A9W6XU62"/>
<feature type="chain" id="PRO_5040719925" evidence="1">
    <location>
        <begin position="27"/>
        <end position="88"/>
    </location>
</feature>
<gene>
    <name evidence="2" type="ORF">Pfra01_001638400</name>
</gene>
<name>A0A9W6XU62_9STRA</name>
<keyword evidence="1" id="KW-0732">Signal</keyword>
<protein>
    <submittedName>
        <fullName evidence="2">Unnamed protein product</fullName>
    </submittedName>
</protein>
<dbReference type="EMBL" id="BSXT01001838">
    <property type="protein sequence ID" value="GMF45575.1"/>
    <property type="molecule type" value="Genomic_DNA"/>
</dbReference>
<proteinExistence type="predicted"/>
<organism evidence="2 3">
    <name type="scientific">Phytophthora fragariaefolia</name>
    <dbReference type="NCBI Taxonomy" id="1490495"/>
    <lineage>
        <taxon>Eukaryota</taxon>
        <taxon>Sar</taxon>
        <taxon>Stramenopiles</taxon>
        <taxon>Oomycota</taxon>
        <taxon>Peronosporomycetes</taxon>
        <taxon>Peronosporales</taxon>
        <taxon>Peronosporaceae</taxon>
        <taxon>Phytophthora</taxon>
    </lineage>
</organism>
<feature type="signal peptide" evidence="1">
    <location>
        <begin position="1"/>
        <end position="26"/>
    </location>
</feature>
<comment type="caution">
    <text evidence="2">The sequence shown here is derived from an EMBL/GenBank/DDBJ whole genome shotgun (WGS) entry which is preliminary data.</text>
</comment>
<sequence length="88" mass="9129">MWNLLAPYRVHIIASAHLVVAGVADGQSRHPTGAEYISGNSSDSHDLVLTKLSSGPVIAVAASHEIVACRAPSVDGCSYNTPPSDMTS</sequence>
<evidence type="ECO:0000313" key="3">
    <source>
        <dbReference type="Proteomes" id="UP001165121"/>
    </source>
</evidence>
<dbReference type="Proteomes" id="UP001165121">
    <property type="component" value="Unassembled WGS sequence"/>
</dbReference>
<accession>A0A9W6XU62</accession>
<keyword evidence="3" id="KW-1185">Reference proteome</keyword>